<feature type="domain" description="Ketopantoate reductase N-terminal" evidence="1">
    <location>
        <begin position="4"/>
        <end position="174"/>
    </location>
</feature>
<dbReference type="Pfam" id="PF02558">
    <property type="entry name" value="ApbA"/>
    <property type="match status" value="1"/>
</dbReference>
<dbReference type="Pfam" id="PF08546">
    <property type="entry name" value="ApbA_C"/>
    <property type="match status" value="1"/>
</dbReference>
<dbReference type="Gene3D" id="1.10.1040.10">
    <property type="entry name" value="N-(1-d-carboxylethyl)-l-norvaline Dehydrogenase, domain 2"/>
    <property type="match status" value="1"/>
</dbReference>
<dbReference type="PANTHER" id="PTHR21708">
    <property type="entry name" value="PROBABLE 2-DEHYDROPANTOATE 2-REDUCTASE"/>
    <property type="match status" value="1"/>
</dbReference>
<evidence type="ECO:0000313" key="4">
    <source>
        <dbReference type="Proteomes" id="UP000054251"/>
    </source>
</evidence>
<evidence type="ECO:0008006" key="5">
    <source>
        <dbReference type="Google" id="ProtNLM"/>
    </source>
</evidence>
<reference evidence="3 4" key="1">
    <citation type="submission" date="2015-11" db="EMBL/GenBank/DDBJ databases">
        <title>The genome of Debaryomyces fabryi.</title>
        <authorList>
            <person name="Tafer H."/>
            <person name="Lopandic K."/>
        </authorList>
    </citation>
    <scope>NUCLEOTIDE SEQUENCE [LARGE SCALE GENOMIC DNA]</scope>
    <source>
        <strain evidence="3 4">CBS 789</strain>
    </source>
</reference>
<dbReference type="FunFam" id="1.10.1040.10:FF:000017">
    <property type="entry name" value="2-dehydropantoate 2-reductase"/>
    <property type="match status" value="1"/>
</dbReference>
<proteinExistence type="predicted"/>
<evidence type="ECO:0000259" key="1">
    <source>
        <dbReference type="Pfam" id="PF02558"/>
    </source>
</evidence>
<protein>
    <recommendedName>
        <fullName evidence="5">2-dehydropantoate 2-reductase</fullName>
    </recommendedName>
</protein>
<accession>A0A0V1Q669</accession>
<dbReference type="InterPro" id="IPR013328">
    <property type="entry name" value="6PGD_dom2"/>
</dbReference>
<dbReference type="EMBL" id="LMYN01000004">
    <property type="protein sequence ID" value="KSA03878.1"/>
    <property type="molecule type" value="Genomic_DNA"/>
</dbReference>
<evidence type="ECO:0000313" key="3">
    <source>
        <dbReference type="EMBL" id="KSA03878.1"/>
    </source>
</evidence>
<comment type="caution">
    <text evidence="3">The sequence shown here is derived from an EMBL/GenBank/DDBJ whole genome shotgun (WGS) entry which is preliminary data.</text>
</comment>
<dbReference type="GeneID" id="26837342"/>
<gene>
    <name evidence="3" type="ORF">AC631_00333</name>
</gene>
<dbReference type="OrthoDB" id="3609at2759"/>
<dbReference type="InterPro" id="IPR013752">
    <property type="entry name" value="KPA_reductase"/>
</dbReference>
<dbReference type="InterPro" id="IPR008927">
    <property type="entry name" value="6-PGluconate_DH-like_C_sf"/>
</dbReference>
<dbReference type="Gene3D" id="3.40.50.720">
    <property type="entry name" value="NAD(P)-binding Rossmann-like Domain"/>
    <property type="match status" value="1"/>
</dbReference>
<evidence type="ECO:0000259" key="2">
    <source>
        <dbReference type="Pfam" id="PF08546"/>
    </source>
</evidence>
<dbReference type="InterPro" id="IPR013332">
    <property type="entry name" value="KPR_N"/>
</dbReference>
<dbReference type="RefSeq" id="XP_015469980.1">
    <property type="nucleotide sequence ID" value="XM_015609163.1"/>
</dbReference>
<dbReference type="InterPro" id="IPR051402">
    <property type="entry name" value="KPR-Related"/>
</dbReference>
<dbReference type="GO" id="GO:0005737">
    <property type="term" value="C:cytoplasm"/>
    <property type="evidence" value="ECO:0007669"/>
    <property type="project" value="TreeGrafter"/>
</dbReference>
<organism evidence="3 4">
    <name type="scientific">Debaryomyces fabryi</name>
    <dbReference type="NCBI Taxonomy" id="58627"/>
    <lineage>
        <taxon>Eukaryota</taxon>
        <taxon>Fungi</taxon>
        <taxon>Dikarya</taxon>
        <taxon>Ascomycota</taxon>
        <taxon>Saccharomycotina</taxon>
        <taxon>Pichiomycetes</taxon>
        <taxon>Debaryomycetaceae</taxon>
        <taxon>Debaryomyces</taxon>
    </lineage>
</organism>
<dbReference type="SUPFAM" id="SSF48179">
    <property type="entry name" value="6-phosphogluconate dehydrogenase C-terminal domain-like"/>
    <property type="match status" value="1"/>
</dbReference>
<feature type="domain" description="Ketopantoate reductase C-terminal" evidence="2">
    <location>
        <begin position="204"/>
        <end position="347"/>
    </location>
</feature>
<dbReference type="AlphaFoldDB" id="A0A0V1Q669"/>
<name>A0A0V1Q669_9ASCO</name>
<keyword evidence="4" id="KW-1185">Reference proteome</keyword>
<sequence length="359" mass="40674">MIKILSIGLGGVGVVTSYILQNFNPEVEITAIIRSDYDHVMKSGYTISSIDYGGRRENDDPNEADNTIKGFRPKNIVKKLADATKFGPFDYIVVATKVVPKEKDNVWEQVEQLPGLLKDKKGTSIVLIQNGIDPERFWEGLKDKAIFISGVSYISSVNHKGTVTQYGHDDNNFGLIYENDNPESLEEFLGLYTNDFNSVGLDSNVRLTRWKKLLYNASFNTVCCLTDMDIGKIFDLKDSMGIIDNLVRPLMKEIQYVANYDLKKNYPNHKDESVTDDDVGFIITATEDTDAKNNYQPSMLVDSRNGRNIELEVILGNVIKIHKLNTNGDMKSEIPYLNMMYYLLSLVQYRLSDNQKNSK</sequence>
<dbReference type="PANTHER" id="PTHR21708:SF30">
    <property type="entry name" value="2-DEHYDROPANTOATE 2-REDUCTASE-RELATED"/>
    <property type="match status" value="1"/>
</dbReference>
<dbReference type="Proteomes" id="UP000054251">
    <property type="component" value="Unassembled WGS sequence"/>
</dbReference>